<feature type="compositionally biased region" description="Basic residues" evidence="1">
    <location>
        <begin position="38"/>
        <end position="54"/>
    </location>
</feature>
<feature type="region of interest" description="Disordered" evidence="1">
    <location>
        <begin position="1"/>
        <end position="154"/>
    </location>
</feature>
<comment type="caution">
    <text evidence="2">The sequence shown here is derived from an EMBL/GenBank/DDBJ whole genome shotgun (WGS) entry which is preliminary data.</text>
</comment>
<feature type="compositionally biased region" description="Basic and acidic residues" evidence="1">
    <location>
        <begin position="1"/>
        <end position="19"/>
    </location>
</feature>
<proteinExistence type="predicted"/>
<organism evidence="2 3">
    <name type="scientific">Trichostrongylus colubriformis</name>
    <name type="common">Black scour worm</name>
    <dbReference type="NCBI Taxonomy" id="6319"/>
    <lineage>
        <taxon>Eukaryota</taxon>
        <taxon>Metazoa</taxon>
        <taxon>Ecdysozoa</taxon>
        <taxon>Nematoda</taxon>
        <taxon>Chromadorea</taxon>
        <taxon>Rhabditida</taxon>
        <taxon>Rhabditina</taxon>
        <taxon>Rhabditomorpha</taxon>
        <taxon>Strongyloidea</taxon>
        <taxon>Trichostrongylidae</taxon>
        <taxon>Trichostrongylus</taxon>
    </lineage>
</organism>
<sequence length="178" mass="19893">MKSIHDKNSPLRKHVEGVRIKPVFNSLKGAAFQDRFRTPKSKGGKKSKRSRSSSKSRETHERRTNDRKGKPPVRVKQQVKSKSVPLDKRQAKATQDKGKNAGQAEFNAPSQPHKVDAKDPEYETLRGLDNAAAFDNKNETPSAQNKKSKKSAENEYEDLASLDIMEIKAKGHVCASKT</sequence>
<evidence type="ECO:0000313" key="2">
    <source>
        <dbReference type="EMBL" id="KAK5974604.1"/>
    </source>
</evidence>
<feature type="compositionally biased region" description="Basic and acidic residues" evidence="1">
    <location>
        <begin position="85"/>
        <end position="99"/>
    </location>
</feature>
<gene>
    <name evidence="2" type="ORF">GCK32_015573</name>
</gene>
<protein>
    <submittedName>
        <fullName evidence="2">Uncharacterized protein</fullName>
    </submittedName>
</protein>
<keyword evidence="3" id="KW-1185">Reference proteome</keyword>
<dbReference type="EMBL" id="WIXE01014054">
    <property type="protein sequence ID" value="KAK5974604.1"/>
    <property type="molecule type" value="Genomic_DNA"/>
</dbReference>
<evidence type="ECO:0000256" key="1">
    <source>
        <dbReference type="SAM" id="MobiDB-lite"/>
    </source>
</evidence>
<reference evidence="2 3" key="1">
    <citation type="submission" date="2019-10" db="EMBL/GenBank/DDBJ databases">
        <title>Assembly and Annotation for the nematode Trichostrongylus colubriformis.</title>
        <authorList>
            <person name="Martin J."/>
        </authorList>
    </citation>
    <scope>NUCLEOTIDE SEQUENCE [LARGE SCALE GENOMIC DNA]</scope>
    <source>
        <strain evidence="2">G859</strain>
        <tissue evidence="2">Whole worm</tissue>
    </source>
</reference>
<feature type="compositionally biased region" description="Basic and acidic residues" evidence="1">
    <location>
        <begin position="55"/>
        <end position="69"/>
    </location>
</feature>
<dbReference type="AlphaFoldDB" id="A0AAN8FE97"/>
<evidence type="ECO:0000313" key="3">
    <source>
        <dbReference type="Proteomes" id="UP001331761"/>
    </source>
</evidence>
<name>A0AAN8FE97_TRICO</name>
<feature type="compositionally biased region" description="Basic residues" evidence="1">
    <location>
        <begin position="70"/>
        <end position="79"/>
    </location>
</feature>
<feature type="compositionally biased region" description="Basic and acidic residues" evidence="1">
    <location>
        <begin position="113"/>
        <end position="126"/>
    </location>
</feature>
<dbReference type="InterPro" id="IPR004296">
    <property type="entry name" value="DUF236"/>
</dbReference>
<accession>A0AAN8FE97</accession>
<dbReference type="Pfam" id="PF03057">
    <property type="entry name" value="DUF236"/>
    <property type="match status" value="1"/>
</dbReference>
<dbReference type="Proteomes" id="UP001331761">
    <property type="component" value="Unassembled WGS sequence"/>
</dbReference>